<evidence type="ECO:0000256" key="4">
    <source>
        <dbReference type="ARBA" id="ARBA00023242"/>
    </source>
</evidence>
<dbReference type="InterPro" id="IPR041913">
    <property type="entry name" value="POLD3_sf"/>
</dbReference>
<name>A0A7J7MUG3_9MAGN</name>
<accession>A0A7J7MUG3</accession>
<dbReference type="GO" id="GO:0006297">
    <property type="term" value="P:nucleotide-excision repair, DNA gap filling"/>
    <property type="evidence" value="ECO:0007669"/>
    <property type="project" value="TreeGrafter"/>
</dbReference>
<feature type="region of interest" description="Disordered" evidence="5">
    <location>
        <begin position="386"/>
        <end position="433"/>
    </location>
</feature>
<reference evidence="6 7" key="1">
    <citation type="journal article" date="2020" name="IScience">
        <title>Genome Sequencing of the Endangered Kingdonia uniflora (Circaeasteraceae, Ranunculales) Reveals Potential Mechanisms of Evolutionary Specialization.</title>
        <authorList>
            <person name="Sun Y."/>
            <person name="Deng T."/>
            <person name="Zhang A."/>
            <person name="Moore M.J."/>
            <person name="Landis J.B."/>
            <person name="Lin N."/>
            <person name="Zhang H."/>
            <person name="Zhang X."/>
            <person name="Huang J."/>
            <person name="Zhang X."/>
            <person name="Sun H."/>
            <person name="Wang H."/>
        </authorList>
    </citation>
    <scope>NUCLEOTIDE SEQUENCE [LARGE SCALE GENOMIC DNA]</scope>
    <source>
        <strain evidence="6">TB1705</strain>
        <tissue evidence="6">Leaf</tissue>
    </source>
</reference>
<keyword evidence="7" id="KW-1185">Reference proteome</keyword>
<protein>
    <recommendedName>
        <fullName evidence="2">DNA polymerase delta subunit 3</fullName>
    </recommendedName>
</protein>
<feature type="region of interest" description="Disordered" evidence="5">
    <location>
        <begin position="468"/>
        <end position="523"/>
    </location>
</feature>
<dbReference type="Proteomes" id="UP000541444">
    <property type="component" value="Unassembled WGS sequence"/>
</dbReference>
<sequence>MAELGTLDILSEIEAIVSDKLQVVSYKWLSRNFSMPSNDAKRLLQEFAEQRGSELKVIYTLSGWLKYDGPEYHTRLVSSLKLKEIKKEFEDNCSIQVYSVQACIPKDSAVLWNAEFAQTEELFNQPSTVDNCLRDNRFCGVSNSFVKRNANRPSTGVAKQPTIVGVAMSSSSAKVQIPSFPQQLQGKIHKVSPKIEHPPKVVSPVVKNVSNTNFNAQAVRPSAEKEKVNAFPANKKIIQNEQSSSGTGGSLANMWGRASTKQKGLKPDCAPAETNTAIPNPVVTVEDEICAREATDAVISDDDGQDFNHKRSFSGQGSRKRKVVLDFSDEEDDVDTVINLDLRDPPKKHSSRDFKHATKNLAFEENDLRSEVHKMDLLKIKVEKPTSPETEAVVASKKKSKASKISLSLKSPVDKPGDDAVAKDNTTDANSKRRKVLKTRIDERGREVTEVVREGEEAETKIADKDIKIADTANARPPQVAKKSPAFGSNAQPNPVGKAGAKKGKGVTKDPKQGNILSFFKKV</sequence>
<keyword evidence="3" id="KW-0235">DNA replication</keyword>
<dbReference type="Pfam" id="PF09507">
    <property type="entry name" value="CDC27"/>
    <property type="match status" value="1"/>
</dbReference>
<keyword evidence="4" id="KW-0539">Nucleus</keyword>
<dbReference type="EMBL" id="JACGCM010001226">
    <property type="protein sequence ID" value="KAF6158328.1"/>
    <property type="molecule type" value="Genomic_DNA"/>
</dbReference>
<evidence type="ECO:0000256" key="3">
    <source>
        <dbReference type="ARBA" id="ARBA00022705"/>
    </source>
</evidence>
<dbReference type="GO" id="GO:1904161">
    <property type="term" value="P:DNA synthesis involved in UV-damage excision repair"/>
    <property type="evidence" value="ECO:0007669"/>
    <property type="project" value="TreeGrafter"/>
</dbReference>
<evidence type="ECO:0000313" key="7">
    <source>
        <dbReference type="Proteomes" id="UP000541444"/>
    </source>
</evidence>
<feature type="compositionally biased region" description="Basic and acidic residues" evidence="5">
    <location>
        <begin position="412"/>
        <end position="426"/>
    </location>
</feature>
<evidence type="ECO:0000313" key="6">
    <source>
        <dbReference type="EMBL" id="KAF6158328.1"/>
    </source>
</evidence>
<dbReference type="GO" id="GO:0043625">
    <property type="term" value="C:delta DNA polymerase complex"/>
    <property type="evidence" value="ECO:0007669"/>
    <property type="project" value="InterPro"/>
</dbReference>
<gene>
    <name evidence="6" type="ORF">GIB67_022408</name>
</gene>
<evidence type="ECO:0000256" key="5">
    <source>
        <dbReference type="SAM" id="MobiDB-lite"/>
    </source>
</evidence>
<dbReference type="OrthoDB" id="514823at2759"/>
<organism evidence="6 7">
    <name type="scientific">Kingdonia uniflora</name>
    <dbReference type="NCBI Taxonomy" id="39325"/>
    <lineage>
        <taxon>Eukaryota</taxon>
        <taxon>Viridiplantae</taxon>
        <taxon>Streptophyta</taxon>
        <taxon>Embryophyta</taxon>
        <taxon>Tracheophyta</taxon>
        <taxon>Spermatophyta</taxon>
        <taxon>Magnoliopsida</taxon>
        <taxon>Ranunculales</taxon>
        <taxon>Circaeasteraceae</taxon>
        <taxon>Kingdonia</taxon>
    </lineage>
</organism>
<dbReference type="PANTHER" id="PTHR17598:SF13">
    <property type="entry name" value="DNA POLYMERASE DELTA SUBUNIT 3"/>
    <property type="match status" value="1"/>
</dbReference>
<evidence type="ECO:0000256" key="1">
    <source>
        <dbReference type="ARBA" id="ARBA00004123"/>
    </source>
</evidence>
<dbReference type="PANTHER" id="PTHR17598">
    <property type="entry name" value="DNA POLYMERASE DELTA SUBUNIT 3"/>
    <property type="match status" value="1"/>
</dbReference>
<comment type="subcellular location">
    <subcellularLocation>
        <location evidence="1">Nucleus</location>
    </subcellularLocation>
</comment>
<proteinExistence type="predicted"/>
<dbReference type="InterPro" id="IPR019038">
    <property type="entry name" value="POLD3"/>
</dbReference>
<feature type="region of interest" description="Disordered" evidence="5">
    <location>
        <begin position="241"/>
        <end position="273"/>
    </location>
</feature>
<dbReference type="GO" id="GO:0006271">
    <property type="term" value="P:DNA strand elongation involved in DNA replication"/>
    <property type="evidence" value="ECO:0007669"/>
    <property type="project" value="TreeGrafter"/>
</dbReference>
<dbReference type="AlphaFoldDB" id="A0A7J7MUG3"/>
<dbReference type="FunFam" id="3.90.1030.20:FF:000002">
    <property type="entry name" value="DNA polymerase delta subunit"/>
    <property type="match status" value="1"/>
</dbReference>
<comment type="caution">
    <text evidence="6">The sequence shown here is derived from an EMBL/GenBank/DDBJ whole genome shotgun (WGS) entry which is preliminary data.</text>
</comment>
<dbReference type="GO" id="GO:0003887">
    <property type="term" value="F:DNA-directed DNA polymerase activity"/>
    <property type="evidence" value="ECO:0007669"/>
    <property type="project" value="TreeGrafter"/>
</dbReference>
<evidence type="ECO:0000256" key="2">
    <source>
        <dbReference type="ARBA" id="ARBA00017589"/>
    </source>
</evidence>
<dbReference type="Gene3D" id="3.90.1030.20">
    <property type="entry name" value="DNA polymerase delta, p66 (Cdc27) subunit, wHTH domain"/>
    <property type="match status" value="1"/>
</dbReference>